<accession>A0AA38MMI4</accession>
<evidence type="ECO:0000256" key="1">
    <source>
        <dbReference type="PROSITE-ProRule" id="PRU00221"/>
    </source>
</evidence>
<feature type="repeat" description="WD" evidence="1">
    <location>
        <begin position="258"/>
        <end position="288"/>
    </location>
</feature>
<dbReference type="InterPro" id="IPR040067">
    <property type="entry name" value="WDR47"/>
</dbReference>
<feature type="repeat" description="WD" evidence="1">
    <location>
        <begin position="352"/>
        <end position="392"/>
    </location>
</feature>
<dbReference type="CDD" id="cd00200">
    <property type="entry name" value="WD40"/>
    <property type="match status" value="1"/>
</dbReference>
<feature type="region of interest" description="Disordered" evidence="2">
    <location>
        <begin position="160"/>
        <end position="196"/>
    </location>
</feature>
<keyword evidence="1" id="KW-0853">WD repeat</keyword>
<gene>
    <name evidence="3" type="ORF">Zmor_005756</name>
</gene>
<feature type="repeat" description="WD" evidence="1">
    <location>
        <begin position="442"/>
        <end position="476"/>
    </location>
</feature>
<dbReference type="AlphaFoldDB" id="A0AA38MMI4"/>
<sequence length="524" mass="59090">MGDLMLKQKPPRMPHWQSIDVLPRKPWPSGYTHQRINSPKTFNFRPADPPPWREPSPYSYQAPFYNYQTNAKRDHHFFTPYYRNAMPPPPNPNRLLMIDPARRRFDVRQNEDPCHCRSRSMEDVRMDVVTTEWEDDVNGNRIPLRNEKFNKYTNRRSMDNLLVDTNFSPPTKRAGRLQPDPRNQEQDNNDSGGTRPKFVAVTSLEDVQAVRCAEFHPGGQLYAVGSNSKTLRICAYPKLGDLREDHQTYQPMVLFKRTKHHKGSIYCLAWSPIGDLMATGSNDKTVKLMRFNADTSNLEGEEIELSMHDGTIRDLCFLEDTSNKSSLLISGGAGDCKIYVTDCATGTPFQALSGHTGHILSLYTWGGAMFVSGSHDKTVRFWDLRTRGCVNMVTPCTIPGTRQGSPVASLCVDPSGRLLVSGHEDSSCVLYDIRGGRSVQCFKPHSADVRSIRFSPSAYYLLSAGYDNKLVLTDLQGDLTLPLPSVVVAQHQDKVISGRWHPSEFSFLSTSADKTATLWALPPM</sequence>
<protein>
    <recommendedName>
        <fullName evidence="5">WD repeat-containing protein 47</fullName>
    </recommendedName>
</protein>
<reference evidence="3" key="1">
    <citation type="journal article" date="2023" name="G3 (Bethesda)">
        <title>Whole genome assemblies of Zophobas morio and Tenebrio molitor.</title>
        <authorList>
            <person name="Kaur S."/>
            <person name="Stinson S.A."/>
            <person name="diCenzo G.C."/>
        </authorList>
    </citation>
    <scope>NUCLEOTIDE SEQUENCE</scope>
    <source>
        <strain evidence="3">QUZm001</strain>
    </source>
</reference>
<evidence type="ECO:0000313" key="4">
    <source>
        <dbReference type="Proteomes" id="UP001168821"/>
    </source>
</evidence>
<proteinExistence type="predicted"/>
<evidence type="ECO:0000256" key="2">
    <source>
        <dbReference type="SAM" id="MobiDB-lite"/>
    </source>
</evidence>
<organism evidence="3 4">
    <name type="scientific">Zophobas morio</name>
    <dbReference type="NCBI Taxonomy" id="2755281"/>
    <lineage>
        <taxon>Eukaryota</taxon>
        <taxon>Metazoa</taxon>
        <taxon>Ecdysozoa</taxon>
        <taxon>Arthropoda</taxon>
        <taxon>Hexapoda</taxon>
        <taxon>Insecta</taxon>
        <taxon>Pterygota</taxon>
        <taxon>Neoptera</taxon>
        <taxon>Endopterygota</taxon>
        <taxon>Coleoptera</taxon>
        <taxon>Polyphaga</taxon>
        <taxon>Cucujiformia</taxon>
        <taxon>Tenebrionidae</taxon>
        <taxon>Zophobas</taxon>
    </lineage>
</organism>
<evidence type="ECO:0000313" key="3">
    <source>
        <dbReference type="EMBL" id="KAJ3661358.1"/>
    </source>
</evidence>
<dbReference type="PANTHER" id="PTHR19863">
    <property type="entry name" value="NEMITIN (NEURONAL ENRICHED MAP INTERACTING PROTEIN) HOMOLOG"/>
    <property type="match status" value="1"/>
</dbReference>
<comment type="caution">
    <text evidence="3">The sequence shown here is derived from an EMBL/GenBank/DDBJ whole genome shotgun (WGS) entry which is preliminary data.</text>
</comment>
<dbReference type="PROSITE" id="PS50082">
    <property type="entry name" value="WD_REPEATS_2"/>
    <property type="match status" value="4"/>
</dbReference>
<dbReference type="InterPro" id="IPR036322">
    <property type="entry name" value="WD40_repeat_dom_sf"/>
</dbReference>
<name>A0AA38MMI4_9CUCU</name>
<dbReference type="Pfam" id="PF00400">
    <property type="entry name" value="WD40"/>
    <property type="match status" value="4"/>
</dbReference>
<dbReference type="InterPro" id="IPR015943">
    <property type="entry name" value="WD40/YVTN_repeat-like_dom_sf"/>
</dbReference>
<dbReference type="EMBL" id="JALNTZ010000002">
    <property type="protein sequence ID" value="KAJ3661358.1"/>
    <property type="molecule type" value="Genomic_DNA"/>
</dbReference>
<dbReference type="SUPFAM" id="SSF50978">
    <property type="entry name" value="WD40 repeat-like"/>
    <property type="match status" value="1"/>
</dbReference>
<feature type="repeat" description="WD" evidence="1">
    <location>
        <begin position="488"/>
        <end position="524"/>
    </location>
</feature>
<dbReference type="Proteomes" id="UP001168821">
    <property type="component" value="Unassembled WGS sequence"/>
</dbReference>
<dbReference type="PROSITE" id="PS50294">
    <property type="entry name" value="WD_REPEATS_REGION"/>
    <property type="match status" value="3"/>
</dbReference>
<dbReference type="PANTHER" id="PTHR19863:SF5">
    <property type="entry name" value="WD REPEAT-CONTAINING PROTEIN 47"/>
    <property type="match status" value="1"/>
</dbReference>
<dbReference type="SMART" id="SM00320">
    <property type="entry name" value="WD40"/>
    <property type="match status" value="7"/>
</dbReference>
<dbReference type="InterPro" id="IPR001680">
    <property type="entry name" value="WD40_rpt"/>
</dbReference>
<dbReference type="Gene3D" id="2.130.10.10">
    <property type="entry name" value="YVTN repeat-like/Quinoprotein amine dehydrogenase"/>
    <property type="match status" value="2"/>
</dbReference>
<evidence type="ECO:0008006" key="5">
    <source>
        <dbReference type="Google" id="ProtNLM"/>
    </source>
</evidence>
<keyword evidence="4" id="KW-1185">Reference proteome</keyword>